<dbReference type="OrthoDB" id="2376546at2"/>
<evidence type="ECO:0008006" key="3">
    <source>
        <dbReference type="Google" id="ProtNLM"/>
    </source>
</evidence>
<gene>
    <name evidence="1" type="ORF">E1I69_16545</name>
</gene>
<reference evidence="1 2" key="1">
    <citation type="journal article" date="2019" name="Indoor Air">
        <title>Impacts of indoor surface finishes on bacterial viability.</title>
        <authorList>
            <person name="Hu J."/>
            <person name="Maamar S.B."/>
            <person name="Glawe A.J."/>
            <person name="Gottel N."/>
            <person name="Gilbert J.A."/>
            <person name="Hartmann E.M."/>
        </authorList>
    </citation>
    <scope>NUCLEOTIDE SEQUENCE [LARGE SCALE GENOMIC DNA]</scope>
    <source>
        <strain evidence="1 2">AF060A6</strain>
    </source>
</reference>
<sequence>MPSVINLGIFNVNSPQPSSVVQVGELVVNGMDANRKQNLNLAGMYGIGNANIGNLNTITDSFEGMDGVIFDQDIKPNFGGNV</sequence>
<comment type="caution">
    <text evidence="1">The sequence shown here is derived from an EMBL/GenBank/DDBJ whole genome shotgun (WGS) entry which is preliminary data.</text>
</comment>
<keyword evidence="2" id="KW-1185">Reference proteome</keyword>
<proteinExistence type="predicted"/>
<protein>
    <recommendedName>
        <fullName evidence="3">Spore germination protein</fullName>
    </recommendedName>
</protein>
<dbReference type="EMBL" id="SLUB01000035">
    <property type="protein sequence ID" value="THE11016.1"/>
    <property type="molecule type" value="Genomic_DNA"/>
</dbReference>
<organism evidence="1 2">
    <name type="scientific">Bacillus timonensis</name>
    <dbReference type="NCBI Taxonomy" id="1033734"/>
    <lineage>
        <taxon>Bacteria</taxon>
        <taxon>Bacillati</taxon>
        <taxon>Bacillota</taxon>
        <taxon>Bacilli</taxon>
        <taxon>Bacillales</taxon>
        <taxon>Bacillaceae</taxon>
        <taxon>Bacillus</taxon>
    </lineage>
</organism>
<dbReference type="Proteomes" id="UP000306477">
    <property type="component" value="Unassembled WGS sequence"/>
</dbReference>
<evidence type="ECO:0000313" key="1">
    <source>
        <dbReference type="EMBL" id="THE11016.1"/>
    </source>
</evidence>
<evidence type="ECO:0000313" key="2">
    <source>
        <dbReference type="Proteomes" id="UP000306477"/>
    </source>
</evidence>
<dbReference type="RefSeq" id="WP_116354357.1">
    <property type="nucleotide sequence ID" value="NZ_SLUB01000035.1"/>
</dbReference>
<dbReference type="AlphaFoldDB" id="A0A4S3PPB3"/>
<name>A0A4S3PPB3_9BACI</name>
<accession>A0A4S3PPB3</accession>